<organism evidence="2">
    <name type="scientific">uncultured Acetobacteraceae bacterium</name>
    <dbReference type="NCBI Taxonomy" id="169975"/>
    <lineage>
        <taxon>Bacteria</taxon>
        <taxon>Pseudomonadati</taxon>
        <taxon>Pseudomonadota</taxon>
        <taxon>Alphaproteobacteria</taxon>
        <taxon>Acetobacterales</taxon>
        <taxon>Acetobacteraceae</taxon>
        <taxon>environmental samples</taxon>
    </lineage>
</organism>
<accession>A0A6J4HQ52</accession>
<protein>
    <submittedName>
        <fullName evidence="2">Uncharacterized protein</fullName>
    </submittedName>
</protein>
<feature type="non-terminal residue" evidence="2">
    <location>
        <position position="1"/>
    </location>
</feature>
<evidence type="ECO:0000313" key="2">
    <source>
        <dbReference type="EMBL" id="CAA9229682.1"/>
    </source>
</evidence>
<proteinExistence type="predicted"/>
<gene>
    <name evidence="2" type="ORF">AVDCRST_MAG08-1028</name>
</gene>
<sequence>GRRRSGGGAGLAERRPRDGRGARPDHPDRGHARPDRTRGPAL</sequence>
<feature type="compositionally biased region" description="Basic and acidic residues" evidence="1">
    <location>
        <begin position="12"/>
        <end position="42"/>
    </location>
</feature>
<feature type="compositionally biased region" description="Gly residues" evidence="1">
    <location>
        <begin position="1"/>
        <end position="10"/>
    </location>
</feature>
<dbReference type="EMBL" id="CADCTG010000110">
    <property type="protein sequence ID" value="CAA9229682.1"/>
    <property type="molecule type" value="Genomic_DNA"/>
</dbReference>
<reference evidence="2" key="1">
    <citation type="submission" date="2020-02" db="EMBL/GenBank/DDBJ databases">
        <authorList>
            <person name="Meier V. D."/>
        </authorList>
    </citation>
    <scope>NUCLEOTIDE SEQUENCE</scope>
    <source>
        <strain evidence="2">AVDCRST_MAG08</strain>
    </source>
</reference>
<feature type="region of interest" description="Disordered" evidence="1">
    <location>
        <begin position="1"/>
        <end position="42"/>
    </location>
</feature>
<feature type="non-terminal residue" evidence="2">
    <location>
        <position position="42"/>
    </location>
</feature>
<name>A0A6J4HQ52_9PROT</name>
<dbReference type="AlphaFoldDB" id="A0A6J4HQ52"/>
<evidence type="ECO:0000256" key="1">
    <source>
        <dbReference type="SAM" id="MobiDB-lite"/>
    </source>
</evidence>